<organism evidence="1 2">
    <name type="scientific">Paenibacillus piri</name>
    <dbReference type="NCBI Taxonomy" id="2547395"/>
    <lineage>
        <taxon>Bacteria</taxon>
        <taxon>Bacillati</taxon>
        <taxon>Bacillota</taxon>
        <taxon>Bacilli</taxon>
        <taxon>Bacillales</taxon>
        <taxon>Paenibacillaceae</taxon>
        <taxon>Paenibacillus</taxon>
    </lineage>
</organism>
<reference evidence="1 2" key="1">
    <citation type="submission" date="2019-03" db="EMBL/GenBank/DDBJ databases">
        <title>This is whole genome sequence of Paenibacillus sp MS74 strain.</title>
        <authorList>
            <person name="Trinh H.N."/>
        </authorList>
    </citation>
    <scope>NUCLEOTIDE SEQUENCE [LARGE SCALE GENOMIC DNA]</scope>
    <source>
        <strain evidence="1 2">MS74</strain>
    </source>
</reference>
<evidence type="ECO:0008006" key="3">
    <source>
        <dbReference type="Google" id="ProtNLM"/>
    </source>
</evidence>
<dbReference type="Gene3D" id="3.20.20.80">
    <property type="entry name" value="Glycosidases"/>
    <property type="match status" value="1"/>
</dbReference>
<proteinExistence type="predicted"/>
<dbReference type="EMBL" id="SMRT01000003">
    <property type="protein sequence ID" value="TDF98674.1"/>
    <property type="molecule type" value="Genomic_DNA"/>
</dbReference>
<comment type="caution">
    <text evidence="1">The sequence shown here is derived from an EMBL/GenBank/DDBJ whole genome shotgun (WGS) entry which is preliminary data.</text>
</comment>
<protein>
    <recommendedName>
        <fullName evidence="3">Glycoside hydrolase family 5 domain-containing protein</fullName>
    </recommendedName>
</protein>
<dbReference type="Proteomes" id="UP000295636">
    <property type="component" value="Unassembled WGS sequence"/>
</dbReference>
<evidence type="ECO:0000313" key="2">
    <source>
        <dbReference type="Proteomes" id="UP000295636"/>
    </source>
</evidence>
<dbReference type="OrthoDB" id="7813231at2"/>
<dbReference type="SUPFAM" id="SSF51445">
    <property type="entry name" value="(Trans)glycosidases"/>
    <property type="match status" value="1"/>
</dbReference>
<gene>
    <name evidence="1" type="ORF">E1757_09065</name>
</gene>
<sequence>MGKTVLDIRGEQFCINGKLVYSEIEGSRPEAHGLLMNARFIQGIFDDKADCSRYNRFGRSFDPERNTNDLIAALPEWYNAGLRAFTVGFQGGGPCFTVANNTIDNNPFGSEGTSLDPAYASRMDRLIRAADEIGMIVIVSYFYPGQAGRLEGAKGVLNAVRTASRFLKDGGYSNVIIEVCNEHNIQHHGHPLIYSGEGMVALLEIARTESGGMPVGCSGTGNFINEDVCKESDVILIHGNGLTRQDYYNHIRQVKAWAPGKPVVCNEDSQAIGQLEVAFRTRTSWGYYNNITKQEPPADWRITRGEDQFFAYRMAEGIGISLPAIPEEEQYYLQGCEPEMEYEGKRWIRLASLYPEKIDYVDFYQNDIFIYTGYVEPFAVYFRSNWLQDAVQADSGPSKWKAVIHLKDGTVLERSN</sequence>
<name>A0A4V2ZTW7_9BACL</name>
<dbReference type="AlphaFoldDB" id="A0A4V2ZTW7"/>
<dbReference type="RefSeq" id="WP_133226951.1">
    <property type="nucleotide sequence ID" value="NZ_SMRT01000003.1"/>
</dbReference>
<dbReference type="InterPro" id="IPR017853">
    <property type="entry name" value="GH"/>
</dbReference>
<keyword evidence="2" id="KW-1185">Reference proteome</keyword>
<accession>A0A4V2ZTW7</accession>
<evidence type="ECO:0000313" key="1">
    <source>
        <dbReference type="EMBL" id="TDF98674.1"/>
    </source>
</evidence>